<dbReference type="PANTHER" id="PTHR23028">
    <property type="entry name" value="ACETYLTRANSFERASE"/>
    <property type="match status" value="1"/>
</dbReference>
<accession>A0A431UBP9</accession>
<dbReference type="GO" id="GO:0016020">
    <property type="term" value="C:membrane"/>
    <property type="evidence" value="ECO:0007669"/>
    <property type="project" value="TreeGrafter"/>
</dbReference>
<feature type="transmembrane region" description="Helical" evidence="1">
    <location>
        <begin position="91"/>
        <end position="109"/>
    </location>
</feature>
<proteinExistence type="predicted"/>
<dbReference type="Proteomes" id="UP000271705">
    <property type="component" value="Unassembled WGS sequence"/>
</dbReference>
<name>A0A431UBP9_STEMA</name>
<evidence type="ECO:0000313" key="3">
    <source>
        <dbReference type="EMBL" id="RTQ86255.1"/>
    </source>
</evidence>
<keyword evidence="1" id="KW-1133">Transmembrane helix</keyword>
<dbReference type="GO" id="GO:0016747">
    <property type="term" value="F:acyltransferase activity, transferring groups other than amino-acyl groups"/>
    <property type="evidence" value="ECO:0007669"/>
    <property type="project" value="InterPro"/>
</dbReference>
<evidence type="ECO:0000313" key="4">
    <source>
        <dbReference type="Proteomes" id="UP000271705"/>
    </source>
</evidence>
<sequence>MEAVPVKKNEDIQVLRGLAIIFVVLQHYNNRLPTPDWYKAMFTHVAFWGGVDIFFAISGYLIYRAFSRDLRVEATKGSALQGFAARRFRRLYPACAAWVLISIGLAFVLTTAPNPDPWPIIKSGFAGLTGWSNLYYVLCVPDYVACGNADFNGVTWSLSAEWQFYAALSIAMLAIGKRKAVLVLLAIALVMASFPAPSWSIPWAFRPMGFMLGALIAMLTETSNWAPSKALGRGMLVAGLTLALAAPANLPQPFVIPAISIGGALCLLSSLGGNLYSGRMSAPVRWIGERSYSIYLCHLPSILIVREILTRVGMADATPANVAVAMATAVLLIATLSSLSYKHIENRFQRAKGNPKAPLEPLPISR</sequence>
<reference evidence="3 4" key="1">
    <citation type="submission" date="2018-12" db="EMBL/GenBank/DDBJ databases">
        <authorList>
            <person name="Kartti S."/>
            <person name="Manni A."/>
            <person name="Chemao El Fihri M.W."/>
            <person name="Laamarti M."/>
            <person name="Temsamani L."/>
            <person name="El Jamali J.E."/>
            <person name="Ouadghiri M."/>
            <person name="Ibrahimi A."/>
            <person name="Filati-Maltouf A."/>
        </authorList>
    </citation>
    <scope>NUCLEOTIDE SEQUENCE [LARGE SCALE GENOMIC DNA]</scope>
    <source>
        <strain evidence="3 4">MDMC339</strain>
    </source>
</reference>
<dbReference type="EMBL" id="RXLZ01000068">
    <property type="protein sequence ID" value="RTQ86255.1"/>
    <property type="molecule type" value="Genomic_DNA"/>
</dbReference>
<keyword evidence="3" id="KW-0012">Acyltransferase</keyword>
<feature type="transmembrane region" description="Helical" evidence="1">
    <location>
        <begin position="180"/>
        <end position="197"/>
    </location>
</feature>
<organism evidence="3 4">
    <name type="scientific">Stenotrophomonas maltophilia</name>
    <name type="common">Pseudomonas maltophilia</name>
    <name type="synonym">Xanthomonas maltophilia</name>
    <dbReference type="NCBI Taxonomy" id="40324"/>
    <lineage>
        <taxon>Bacteria</taxon>
        <taxon>Pseudomonadati</taxon>
        <taxon>Pseudomonadota</taxon>
        <taxon>Gammaproteobacteria</taxon>
        <taxon>Lysobacterales</taxon>
        <taxon>Lysobacteraceae</taxon>
        <taxon>Stenotrophomonas</taxon>
        <taxon>Stenotrophomonas maltophilia group</taxon>
    </lineage>
</organism>
<evidence type="ECO:0000259" key="2">
    <source>
        <dbReference type="Pfam" id="PF01757"/>
    </source>
</evidence>
<gene>
    <name evidence="3" type="ORF">EKL94_18580</name>
</gene>
<feature type="transmembrane region" description="Helical" evidence="1">
    <location>
        <begin position="12"/>
        <end position="29"/>
    </location>
</feature>
<keyword evidence="3" id="KW-0808">Transferase</keyword>
<dbReference type="PANTHER" id="PTHR23028:SF53">
    <property type="entry name" value="ACYL_TRANSF_3 DOMAIN-CONTAINING PROTEIN"/>
    <property type="match status" value="1"/>
</dbReference>
<protein>
    <submittedName>
        <fullName evidence="3">Acyltransferase</fullName>
    </submittedName>
</protein>
<dbReference type="InterPro" id="IPR002656">
    <property type="entry name" value="Acyl_transf_3_dom"/>
</dbReference>
<dbReference type="AlphaFoldDB" id="A0A431UBP9"/>
<dbReference type="Pfam" id="PF01757">
    <property type="entry name" value="Acyl_transf_3"/>
    <property type="match status" value="1"/>
</dbReference>
<feature type="transmembrane region" description="Helical" evidence="1">
    <location>
        <begin position="41"/>
        <end position="63"/>
    </location>
</feature>
<keyword evidence="1" id="KW-0812">Transmembrane</keyword>
<feature type="transmembrane region" description="Helical" evidence="1">
    <location>
        <begin position="292"/>
        <end position="309"/>
    </location>
</feature>
<dbReference type="InterPro" id="IPR050879">
    <property type="entry name" value="Acyltransferase_3"/>
</dbReference>
<feature type="domain" description="Acyltransferase 3" evidence="2">
    <location>
        <begin position="10"/>
        <end position="336"/>
    </location>
</feature>
<comment type="caution">
    <text evidence="3">The sequence shown here is derived from an EMBL/GenBank/DDBJ whole genome shotgun (WGS) entry which is preliminary data.</text>
</comment>
<evidence type="ECO:0000256" key="1">
    <source>
        <dbReference type="SAM" id="Phobius"/>
    </source>
</evidence>
<feature type="transmembrane region" description="Helical" evidence="1">
    <location>
        <begin position="321"/>
        <end position="341"/>
    </location>
</feature>
<feature type="transmembrane region" description="Helical" evidence="1">
    <location>
        <begin position="254"/>
        <end position="271"/>
    </location>
</feature>
<keyword evidence="1" id="KW-0472">Membrane</keyword>
<dbReference type="GO" id="GO:0000271">
    <property type="term" value="P:polysaccharide biosynthetic process"/>
    <property type="evidence" value="ECO:0007669"/>
    <property type="project" value="TreeGrafter"/>
</dbReference>